<dbReference type="EMBL" id="VKHP01000055">
    <property type="protein sequence ID" value="NEU97319.1"/>
    <property type="molecule type" value="Genomic_DNA"/>
</dbReference>
<keyword evidence="1" id="KW-0732">Signal</keyword>
<keyword evidence="3" id="KW-1185">Reference proteome</keyword>
<dbReference type="Pfam" id="PF04386">
    <property type="entry name" value="SspB"/>
    <property type="match status" value="1"/>
</dbReference>
<sequence length="132" mass="14621">MWRRRAGIAGVLLLLAASLTARAGAEPCNTAAKRIEITASLRHAAEDRPVNVTFATRADGVKLPAALIEKYPEEITIILQHEFNRLVVTDDGFEVGLWFKRKYARLTVLFDAVRSLWDDAIQMCASGQPGKQ</sequence>
<dbReference type="Gene3D" id="2.30.30.220">
    <property type="entry name" value="SspB-like"/>
    <property type="match status" value="1"/>
</dbReference>
<reference evidence="2 3" key="1">
    <citation type="journal article" date="2020" name="Arch. Microbiol.">
        <title>Bradyrhizobium uaiense sp. nov., a new highly efficient cowpea symbiont.</title>
        <authorList>
            <person name="Cabral Michel D."/>
            <person name="Azarias Guimaraes A."/>
            <person name="Martins da Costa E."/>
            <person name="Soares de Carvalho T."/>
            <person name="Balsanelli E."/>
            <person name="Willems A."/>
            <person name="Maltempi de Souza E."/>
            <person name="de Souza Moreira F.M."/>
        </authorList>
    </citation>
    <scope>NUCLEOTIDE SEQUENCE [LARGE SCALE GENOMIC DNA]</scope>
    <source>
        <strain evidence="2 3">UFLA 03-164</strain>
    </source>
</reference>
<evidence type="ECO:0000313" key="3">
    <source>
        <dbReference type="Proteomes" id="UP000468531"/>
    </source>
</evidence>
<dbReference type="InterPro" id="IPR007481">
    <property type="entry name" value="SspB"/>
</dbReference>
<feature type="signal peptide" evidence="1">
    <location>
        <begin position="1"/>
        <end position="23"/>
    </location>
</feature>
<protein>
    <recommendedName>
        <fullName evidence="4">Stringent starvation protein B</fullName>
    </recommendedName>
</protein>
<dbReference type="InterPro" id="IPR036760">
    <property type="entry name" value="SspB-like_sf"/>
</dbReference>
<dbReference type="SUPFAM" id="SSF101738">
    <property type="entry name" value="SspB-like"/>
    <property type="match status" value="1"/>
</dbReference>
<comment type="caution">
    <text evidence="2">The sequence shown here is derived from an EMBL/GenBank/DDBJ whole genome shotgun (WGS) entry which is preliminary data.</text>
</comment>
<evidence type="ECO:0000313" key="2">
    <source>
        <dbReference type="EMBL" id="NEU97319.1"/>
    </source>
</evidence>
<dbReference type="AlphaFoldDB" id="A0A6P1BGE9"/>
<proteinExistence type="predicted"/>
<gene>
    <name evidence="2" type="ORF">FNJ47_16120</name>
</gene>
<evidence type="ECO:0000256" key="1">
    <source>
        <dbReference type="SAM" id="SignalP"/>
    </source>
</evidence>
<feature type="chain" id="PRO_5026959578" description="Stringent starvation protein B" evidence="1">
    <location>
        <begin position="24"/>
        <end position="132"/>
    </location>
</feature>
<organism evidence="2 3">
    <name type="scientific">Bradyrhizobium uaiense</name>
    <dbReference type="NCBI Taxonomy" id="2594946"/>
    <lineage>
        <taxon>Bacteria</taxon>
        <taxon>Pseudomonadati</taxon>
        <taxon>Pseudomonadota</taxon>
        <taxon>Alphaproteobacteria</taxon>
        <taxon>Hyphomicrobiales</taxon>
        <taxon>Nitrobacteraceae</taxon>
        <taxon>Bradyrhizobium</taxon>
    </lineage>
</organism>
<evidence type="ECO:0008006" key="4">
    <source>
        <dbReference type="Google" id="ProtNLM"/>
    </source>
</evidence>
<accession>A0A6P1BGE9</accession>
<name>A0A6P1BGE9_9BRAD</name>
<dbReference type="Proteomes" id="UP000468531">
    <property type="component" value="Unassembled WGS sequence"/>
</dbReference>